<evidence type="ECO:0000313" key="2">
    <source>
        <dbReference type="EMBL" id="MFC0718487.1"/>
    </source>
</evidence>
<dbReference type="Proteomes" id="UP001589898">
    <property type="component" value="Unassembled WGS sequence"/>
</dbReference>
<sequence length="92" mass="9672">MALLLAMLVIVPAIDAAACTVEPETVQHDADSDPGTPDHAVCGHGHCHHTGTQLLPCDASYSAVVHAVLVLAPEKPAPKSLLPERLMRPPRV</sequence>
<reference evidence="2 3" key="1">
    <citation type="submission" date="2024-09" db="EMBL/GenBank/DDBJ databases">
        <authorList>
            <person name="Sun Q."/>
            <person name="Mori K."/>
        </authorList>
    </citation>
    <scope>NUCLEOTIDE SEQUENCE [LARGE SCALE GENOMIC DNA]</scope>
    <source>
        <strain evidence="2 3">KCTC 52403</strain>
    </source>
</reference>
<feature type="signal peptide" evidence="1">
    <location>
        <begin position="1"/>
        <end position="18"/>
    </location>
</feature>
<proteinExistence type="predicted"/>
<organism evidence="2 3">
    <name type="scientific">Luteimonas padinae</name>
    <dbReference type="NCBI Taxonomy" id="1714359"/>
    <lineage>
        <taxon>Bacteria</taxon>
        <taxon>Pseudomonadati</taxon>
        <taxon>Pseudomonadota</taxon>
        <taxon>Gammaproteobacteria</taxon>
        <taxon>Lysobacterales</taxon>
        <taxon>Lysobacteraceae</taxon>
        <taxon>Luteimonas</taxon>
    </lineage>
</organism>
<evidence type="ECO:0008006" key="4">
    <source>
        <dbReference type="Google" id="ProtNLM"/>
    </source>
</evidence>
<evidence type="ECO:0000313" key="3">
    <source>
        <dbReference type="Proteomes" id="UP001589898"/>
    </source>
</evidence>
<dbReference type="EMBL" id="JBHLTF010000032">
    <property type="protein sequence ID" value="MFC0718487.1"/>
    <property type="molecule type" value="Genomic_DNA"/>
</dbReference>
<comment type="caution">
    <text evidence="2">The sequence shown here is derived from an EMBL/GenBank/DDBJ whole genome shotgun (WGS) entry which is preliminary data.</text>
</comment>
<keyword evidence="3" id="KW-1185">Reference proteome</keyword>
<protein>
    <recommendedName>
        <fullName evidence="4">Secreted protein</fullName>
    </recommendedName>
</protein>
<feature type="chain" id="PRO_5046162471" description="Secreted protein" evidence="1">
    <location>
        <begin position="19"/>
        <end position="92"/>
    </location>
</feature>
<evidence type="ECO:0000256" key="1">
    <source>
        <dbReference type="SAM" id="SignalP"/>
    </source>
</evidence>
<keyword evidence="1" id="KW-0732">Signal</keyword>
<name>A0ABV6SYH4_9GAMM</name>
<accession>A0ABV6SYH4</accession>
<dbReference type="RefSeq" id="WP_189495529.1">
    <property type="nucleotide sequence ID" value="NZ_BMZT01000003.1"/>
</dbReference>
<gene>
    <name evidence="2" type="ORF">ACFFFU_12130</name>
</gene>